<dbReference type="PANTHER" id="PTHR30303">
    <property type="entry name" value="HYDROGENASE ISOENZYMES FORMATION PROTEIN HYPE"/>
    <property type="match status" value="1"/>
</dbReference>
<evidence type="ECO:0000313" key="5">
    <source>
        <dbReference type="Proteomes" id="UP000073604"/>
    </source>
</evidence>
<keyword evidence="5" id="KW-1185">Reference proteome</keyword>
<accession>A0A142CXH7</accession>
<dbReference type="Proteomes" id="UP000073604">
    <property type="component" value="Chromosome"/>
</dbReference>
<organism evidence="4 5">
    <name type="scientific">Thermococcus peptonophilus</name>
    <dbReference type="NCBI Taxonomy" id="53952"/>
    <lineage>
        <taxon>Archaea</taxon>
        <taxon>Methanobacteriati</taxon>
        <taxon>Methanobacteriota</taxon>
        <taxon>Thermococci</taxon>
        <taxon>Thermococcales</taxon>
        <taxon>Thermococcaceae</taxon>
        <taxon>Thermococcus</taxon>
    </lineage>
</organism>
<dbReference type="Gene3D" id="3.90.650.10">
    <property type="entry name" value="PurM-like C-terminal domain"/>
    <property type="match status" value="1"/>
</dbReference>
<dbReference type="PIRSF" id="PIRSF005644">
    <property type="entry name" value="Hdrgns_mtr_HypE"/>
    <property type="match status" value="1"/>
</dbReference>
<feature type="domain" description="PurM-like N-terminal" evidence="2">
    <location>
        <begin position="37"/>
        <end position="139"/>
    </location>
</feature>
<dbReference type="KEGG" id="tpep:A0127_10055"/>
<reference evidence="5" key="1">
    <citation type="submission" date="2016-03" db="EMBL/GenBank/DDBJ databases">
        <authorList>
            <person name="Oger P.M."/>
        </authorList>
    </citation>
    <scope>NUCLEOTIDE SEQUENCE [LARGE SCALE GENOMIC DNA]</scope>
    <source>
        <strain evidence="5">OG-1</strain>
    </source>
</reference>
<dbReference type="STRING" id="53952.A0127_10055"/>
<dbReference type="Pfam" id="PF00586">
    <property type="entry name" value="AIRS"/>
    <property type="match status" value="1"/>
</dbReference>
<dbReference type="EMBL" id="CP014750">
    <property type="protein sequence ID" value="AMQ19479.1"/>
    <property type="molecule type" value="Genomic_DNA"/>
</dbReference>
<dbReference type="PANTHER" id="PTHR30303:SF4">
    <property type="entry name" value="HYDROGENASE EXPRESSION_FORMATION PROTEIN HYPE"/>
    <property type="match status" value="1"/>
</dbReference>
<dbReference type="Gene3D" id="3.30.1330.10">
    <property type="entry name" value="PurM-like, N-terminal domain"/>
    <property type="match status" value="1"/>
</dbReference>
<dbReference type="RefSeq" id="WP_062390791.1">
    <property type="nucleotide sequence ID" value="NZ_CP014750.1"/>
</dbReference>
<gene>
    <name evidence="4" type="ORF">A0127_10055</name>
</gene>
<dbReference type="InterPro" id="IPR036921">
    <property type="entry name" value="PurM-like_N_sf"/>
</dbReference>
<proteinExistence type="inferred from homology"/>
<evidence type="ECO:0000259" key="3">
    <source>
        <dbReference type="Pfam" id="PF02769"/>
    </source>
</evidence>
<evidence type="ECO:0000259" key="2">
    <source>
        <dbReference type="Pfam" id="PF00586"/>
    </source>
</evidence>
<dbReference type="OrthoDB" id="31494at2157"/>
<name>A0A142CXH7_9EURY</name>
<dbReference type="Pfam" id="PF02769">
    <property type="entry name" value="AIRS_C"/>
    <property type="match status" value="1"/>
</dbReference>
<evidence type="ECO:0000313" key="4">
    <source>
        <dbReference type="EMBL" id="AMQ19479.1"/>
    </source>
</evidence>
<dbReference type="AlphaFoldDB" id="A0A142CXH7"/>
<dbReference type="SUPFAM" id="SSF55326">
    <property type="entry name" value="PurM N-terminal domain-like"/>
    <property type="match status" value="1"/>
</dbReference>
<sequence>MLPPGKIPPEVLEKLFNKLGASDPRVLLGPGKGIDFGAVDFGEKVLVASTDPITGAVEDIGFYAVHVNANDVAVAGARPKWFLLTILLPEGSNERLPERIMGEIDREAKKLGVAIIGGHTEVTPNLDRPIVIGTMLGEVERGKLVRPDGAKPGDAIVMTKWAGLEGTSIIAREKGEELAGIFGKDFVEKAASLIDYISVVPEAILAAEFGVNAMHDPTEGGIANGLHEMADSAGLGFRVFPDKIPIRDETKAICKYYSLNPLALIGSGSLLIAVSRDRAKALAEILLSRGINAAIIGEFLAEEKRVAVVNGEGRPFPRPETDELWKVFEG</sequence>
<dbReference type="InterPro" id="IPR011854">
    <property type="entry name" value="HypE"/>
</dbReference>
<dbReference type="InterPro" id="IPR010918">
    <property type="entry name" value="PurM-like_C_dom"/>
</dbReference>
<comment type="similarity">
    <text evidence="1">Belongs to the HypE family.</text>
</comment>
<protein>
    <submittedName>
        <fullName evidence="4">Hydrogenase</fullName>
    </submittedName>
</protein>
<dbReference type="SUPFAM" id="SSF56042">
    <property type="entry name" value="PurM C-terminal domain-like"/>
    <property type="match status" value="1"/>
</dbReference>
<dbReference type="InterPro" id="IPR016188">
    <property type="entry name" value="PurM-like_N"/>
</dbReference>
<dbReference type="GO" id="GO:0051604">
    <property type="term" value="P:protein maturation"/>
    <property type="evidence" value="ECO:0007669"/>
    <property type="project" value="TreeGrafter"/>
</dbReference>
<feature type="domain" description="PurM-like C-terminal" evidence="3">
    <location>
        <begin position="151"/>
        <end position="307"/>
    </location>
</feature>
<dbReference type="InterPro" id="IPR036676">
    <property type="entry name" value="PurM-like_C_sf"/>
</dbReference>
<evidence type="ECO:0000256" key="1">
    <source>
        <dbReference type="ARBA" id="ARBA00006243"/>
    </source>
</evidence>
<dbReference type="CDD" id="cd06061">
    <property type="entry name" value="PurM-like1"/>
    <property type="match status" value="1"/>
</dbReference>
<dbReference type="GeneID" id="27140893"/>